<feature type="region of interest" description="Disordered" evidence="1">
    <location>
        <begin position="268"/>
        <end position="292"/>
    </location>
</feature>
<feature type="region of interest" description="Disordered" evidence="1">
    <location>
        <begin position="377"/>
        <end position="452"/>
    </location>
</feature>
<evidence type="ECO:0000313" key="4">
    <source>
        <dbReference type="Proteomes" id="UP000438429"/>
    </source>
</evidence>
<dbReference type="PANTHER" id="PTHR33480:SF5">
    <property type="entry name" value="SI:DKEY-51D8.9"/>
    <property type="match status" value="1"/>
</dbReference>
<sequence>MQRRRRVNPKEDATFYITAGRDKVALDIKYINAIKGRGIFTSAPFEKGDFLVEYRGELITKQECERRQRVYHDHLKVFMFEFHFNGKLWCVDASTEDGSFGRVVNDDHLNPNARMKYFTVKGKPHLCLFANPGKSLETIHGEGPPTSKPCTSEKDVDEDTSQRGCEATNCPSSSEDVEEMMAEGSPNKLAASSMNLPSPLLDPLGKVEKDVDEDTSQRGCEATNCPSSSEDVEEMMAEGSPNKLAAISMNLPSPVLDPLGKVEKYVDEDTSQRGCEATNCPSSSEDVEEMMAEGSPNLLAASSMNLPSPVLDPLGKVEKYVDEDTSQRGCEATNCPSSSEDVEEMMAEGSPNKLAAIYWNLPSPVLGPLGKIEKLTTETNQNQLTSPNETDTVFNSEKQQKFPRSSGDELLSDEDDLPHSELNQILDDDDYVSDMDYVPNSDSHDDDDDYSDASIHLMPRLLKATQIQEKVVKPDVGTSDASDTNILVVPSTSKHPPLEDPMEVASDSGNSIKDSSRDPEGKGELHEQDLPHLIFSKKNYCYICGKPQSKISRHLRTHKTHAEVVRAFSLPEDSKERKTILEKMRNKGNFQHNTEVLQGGTGPVKVKRKPKAKSQPGKFIHCMHCQGMYIRKELWRHVRRCPFKPENQDLDKEPGRTKVLALAAAHESAFSQQISSGVWKLLGVMKQDEIASIVRNDLSIIQFAQSLYNKHGQDPTKHEYLRQKLREVGRLLLCLRTDFSVQNLEEAVKPANFQRVVQAVKKVAGFDEEKASYLTPSLALKLGHALQKICDIVHCRALMAEDQELIRSTEIFKKLQMSKWSELVSHRALNTLSDAKYNKPSTLPFIASLTNLQKVHFAT</sequence>
<dbReference type="Pfam" id="PF00856">
    <property type="entry name" value="SET"/>
    <property type="match status" value="1"/>
</dbReference>
<gene>
    <name evidence="3" type="ORF">F2P81_025112</name>
</gene>
<dbReference type="InterPro" id="IPR001214">
    <property type="entry name" value="SET_dom"/>
</dbReference>
<dbReference type="PANTHER" id="PTHR33480">
    <property type="entry name" value="SET DOMAIN-CONTAINING PROTEIN-RELATED"/>
    <property type="match status" value="1"/>
</dbReference>
<comment type="caution">
    <text evidence="3">The sequence shown here is derived from an EMBL/GenBank/DDBJ whole genome shotgun (WGS) entry which is preliminary data.</text>
</comment>
<feature type="region of interest" description="Disordered" evidence="1">
    <location>
        <begin position="488"/>
        <end position="527"/>
    </location>
</feature>
<evidence type="ECO:0000259" key="2">
    <source>
        <dbReference type="SMART" id="SM00317"/>
    </source>
</evidence>
<protein>
    <recommendedName>
        <fullName evidence="2">SET domain-containing protein</fullName>
    </recommendedName>
</protein>
<organism evidence="3 4">
    <name type="scientific">Scophthalmus maximus</name>
    <name type="common">Turbot</name>
    <name type="synonym">Psetta maxima</name>
    <dbReference type="NCBI Taxonomy" id="52904"/>
    <lineage>
        <taxon>Eukaryota</taxon>
        <taxon>Metazoa</taxon>
        <taxon>Chordata</taxon>
        <taxon>Craniata</taxon>
        <taxon>Vertebrata</taxon>
        <taxon>Euteleostomi</taxon>
        <taxon>Actinopterygii</taxon>
        <taxon>Neopterygii</taxon>
        <taxon>Teleostei</taxon>
        <taxon>Neoteleostei</taxon>
        <taxon>Acanthomorphata</taxon>
        <taxon>Carangaria</taxon>
        <taxon>Pleuronectiformes</taxon>
        <taxon>Pleuronectoidei</taxon>
        <taxon>Scophthalmidae</taxon>
        <taxon>Scophthalmus</taxon>
    </lineage>
</organism>
<feature type="region of interest" description="Disordered" evidence="1">
    <location>
        <begin position="138"/>
        <end position="184"/>
    </location>
</feature>
<feature type="domain" description="SET" evidence="2">
    <location>
        <begin position="24"/>
        <end position="137"/>
    </location>
</feature>
<dbReference type="InterPro" id="IPR046341">
    <property type="entry name" value="SET_dom_sf"/>
</dbReference>
<dbReference type="EMBL" id="VEVO01000024">
    <property type="protein sequence ID" value="KAF0022720.1"/>
    <property type="molecule type" value="Genomic_DNA"/>
</dbReference>
<evidence type="ECO:0000313" key="3">
    <source>
        <dbReference type="EMBL" id="KAF0022720.1"/>
    </source>
</evidence>
<name>A0A6A4RTM7_SCOMX</name>
<dbReference type="Gene3D" id="2.170.270.10">
    <property type="entry name" value="SET domain"/>
    <property type="match status" value="1"/>
</dbReference>
<proteinExistence type="predicted"/>
<accession>A0A6A4RTM7</accession>
<dbReference type="SUPFAM" id="SSF82199">
    <property type="entry name" value="SET domain"/>
    <property type="match status" value="1"/>
</dbReference>
<dbReference type="SMART" id="SM00317">
    <property type="entry name" value="SET"/>
    <property type="match status" value="1"/>
</dbReference>
<evidence type="ECO:0000256" key="1">
    <source>
        <dbReference type="SAM" id="MobiDB-lite"/>
    </source>
</evidence>
<dbReference type="AlphaFoldDB" id="A0A6A4RTM7"/>
<dbReference type="Proteomes" id="UP000438429">
    <property type="component" value="Unassembled WGS sequence"/>
</dbReference>
<reference evidence="3 4" key="1">
    <citation type="submission" date="2019-06" db="EMBL/GenBank/DDBJ databases">
        <title>Draft genomes of female and male turbot (Scophthalmus maximus).</title>
        <authorList>
            <person name="Xu H."/>
            <person name="Xu X.-W."/>
            <person name="Shao C."/>
            <person name="Chen S."/>
        </authorList>
    </citation>
    <scope>NUCLEOTIDE SEQUENCE [LARGE SCALE GENOMIC DNA]</scope>
    <source>
        <strain evidence="3">Ysfricsl-2016a</strain>
        <tissue evidence="3">Blood</tissue>
    </source>
</reference>
<feature type="compositionally biased region" description="Polar residues" evidence="1">
    <location>
        <begin position="377"/>
        <end position="397"/>
    </location>
</feature>
<feature type="compositionally biased region" description="Basic and acidic residues" evidence="1">
    <location>
        <begin position="514"/>
        <end position="527"/>
    </location>
</feature>